<keyword evidence="8" id="KW-1185">Reference proteome</keyword>
<dbReference type="InterPro" id="IPR036249">
    <property type="entry name" value="Thioredoxin-like_sf"/>
</dbReference>
<organism evidence="7 8">
    <name type="scientific">Rhodanobacter denitrificans</name>
    <dbReference type="NCBI Taxonomy" id="666685"/>
    <lineage>
        <taxon>Bacteria</taxon>
        <taxon>Pseudomonadati</taxon>
        <taxon>Pseudomonadota</taxon>
        <taxon>Gammaproteobacteria</taxon>
        <taxon>Lysobacterales</taxon>
        <taxon>Rhodanobacteraceae</taxon>
        <taxon>Rhodanobacter</taxon>
    </lineage>
</organism>
<dbReference type="PROSITE" id="PS51352">
    <property type="entry name" value="THIOREDOXIN_2"/>
    <property type="match status" value="1"/>
</dbReference>
<evidence type="ECO:0000256" key="4">
    <source>
        <dbReference type="PIRSR" id="PIRSR603782-2"/>
    </source>
</evidence>
<gene>
    <name evidence="7" type="ORF">R2APBS1_1697</name>
</gene>
<keyword evidence="3" id="KW-0479">Metal-binding</keyword>
<dbReference type="Proteomes" id="UP000011859">
    <property type="component" value="Chromosome"/>
</dbReference>
<feature type="chain" id="PRO_5004643102" evidence="5">
    <location>
        <begin position="25"/>
        <end position="207"/>
    </location>
</feature>
<dbReference type="InterPro" id="IPR013766">
    <property type="entry name" value="Thioredoxin_domain"/>
</dbReference>
<dbReference type="PANTHER" id="PTHR12151">
    <property type="entry name" value="ELECTRON TRANSPORT PROTIN SCO1/SENC FAMILY MEMBER"/>
    <property type="match status" value="1"/>
</dbReference>
<evidence type="ECO:0000256" key="1">
    <source>
        <dbReference type="ARBA" id="ARBA00010996"/>
    </source>
</evidence>
<dbReference type="HOGENOM" id="CLU_050131_4_4_6"/>
<reference evidence="7 8" key="1">
    <citation type="submission" date="2012-04" db="EMBL/GenBank/DDBJ databases">
        <title>Complete genome of Rhodanobacter sp. 2APBS1.</title>
        <authorList>
            <consortium name="US DOE Joint Genome Institute"/>
            <person name="Huntemann M."/>
            <person name="Wei C.-L."/>
            <person name="Han J."/>
            <person name="Detter J.C."/>
            <person name="Han C."/>
            <person name="Tapia R."/>
            <person name="Munk A.C.C."/>
            <person name="Chen A."/>
            <person name="Krypides N."/>
            <person name="Mavromatis K."/>
            <person name="Markowitz V."/>
            <person name="Szeto E."/>
            <person name="Ivanova N."/>
            <person name="Mikhailova N."/>
            <person name="Ovchinnikova G."/>
            <person name="Pagani I."/>
            <person name="Pati A."/>
            <person name="Goodwin L."/>
            <person name="Peters L."/>
            <person name="Pitluck S."/>
            <person name="Woyke T."/>
            <person name="Prakash O."/>
            <person name="Elkins J."/>
            <person name="Brown S."/>
            <person name="Palumbo A."/>
            <person name="Hemme C."/>
            <person name="Zhou J."/>
            <person name="Watson D."/>
            <person name="Jardine P."/>
            <person name="Kostka J."/>
            <person name="Green S."/>
        </authorList>
    </citation>
    <scope>NUCLEOTIDE SEQUENCE [LARGE SCALE GENOMIC DNA]</scope>
    <source>
        <strain evidence="7 8">2APBS1</strain>
    </source>
</reference>
<dbReference type="RefSeq" id="WP_015447580.1">
    <property type="nucleotide sequence ID" value="NC_020541.1"/>
</dbReference>
<dbReference type="CDD" id="cd02968">
    <property type="entry name" value="SCO"/>
    <property type="match status" value="1"/>
</dbReference>
<evidence type="ECO:0000256" key="3">
    <source>
        <dbReference type="PIRSR" id="PIRSR603782-1"/>
    </source>
</evidence>
<dbReference type="SUPFAM" id="SSF52833">
    <property type="entry name" value="Thioredoxin-like"/>
    <property type="match status" value="1"/>
</dbReference>
<accession>U3GKC6</accession>
<evidence type="ECO:0000256" key="5">
    <source>
        <dbReference type="SAM" id="SignalP"/>
    </source>
</evidence>
<dbReference type="eggNOG" id="COG1999">
    <property type="taxonomic scope" value="Bacteria"/>
</dbReference>
<dbReference type="GO" id="GO:0046872">
    <property type="term" value="F:metal ion binding"/>
    <property type="evidence" value="ECO:0007669"/>
    <property type="project" value="UniProtKB-KW"/>
</dbReference>
<evidence type="ECO:0000313" key="8">
    <source>
        <dbReference type="Proteomes" id="UP000011859"/>
    </source>
</evidence>
<feature type="binding site" evidence="3">
    <location>
        <position position="85"/>
    </location>
    <ligand>
        <name>Cu cation</name>
        <dbReference type="ChEBI" id="CHEBI:23378"/>
    </ligand>
</feature>
<keyword evidence="5" id="KW-0732">Signal</keyword>
<dbReference type="STRING" id="666685.R2APBS1_1697"/>
<feature type="disulfide bond" description="Redox-active" evidence="4">
    <location>
        <begin position="85"/>
        <end position="89"/>
    </location>
</feature>
<evidence type="ECO:0000259" key="6">
    <source>
        <dbReference type="PROSITE" id="PS51352"/>
    </source>
</evidence>
<comment type="similarity">
    <text evidence="1">Belongs to the SCO1/2 family.</text>
</comment>
<name>U3GKC6_9GAMM</name>
<proteinExistence type="inferred from homology"/>
<dbReference type="Gene3D" id="3.40.30.10">
    <property type="entry name" value="Glutaredoxin"/>
    <property type="match status" value="1"/>
</dbReference>
<keyword evidence="4" id="KW-1015">Disulfide bond</keyword>
<evidence type="ECO:0000313" key="7">
    <source>
        <dbReference type="EMBL" id="AGG88827.1"/>
    </source>
</evidence>
<dbReference type="AlphaFoldDB" id="U3GKC6"/>
<feature type="signal peptide" evidence="5">
    <location>
        <begin position="1"/>
        <end position="24"/>
    </location>
</feature>
<dbReference type="Pfam" id="PF02630">
    <property type="entry name" value="SCO1-SenC"/>
    <property type="match status" value="1"/>
</dbReference>
<evidence type="ECO:0000256" key="2">
    <source>
        <dbReference type="ARBA" id="ARBA00023008"/>
    </source>
</evidence>
<sequence length="207" mass="22634" precursor="true">MNTTALRTGLALAALASFALVAFADVTCGFAAITSEGARRVAIERAPRAVPDIELVDSHAQRVRFADLRDAAGRVLLVSLVYTQCETICRTTASGQAWLQRELRHRGLGERVHLVTLSFDPARDTPAALRAYARGQRADASLWTFATVADPAQLDALLRTFGIVVLRDEFGGYTHNAALFRLDAQGRIDRVYDVDRPNLALADLLRD</sequence>
<dbReference type="InterPro" id="IPR003782">
    <property type="entry name" value="SCO1/SenC"/>
</dbReference>
<dbReference type="PANTHER" id="PTHR12151:SF25">
    <property type="entry name" value="LINALOOL DEHYDRATASE_ISOMERASE DOMAIN-CONTAINING PROTEIN"/>
    <property type="match status" value="1"/>
</dbReference>
<dbReference type="KEGG" id="rhd:R2APBS1_1697"/>
<keyword evidence="2 3" id="KW-0186">Copper</keyword>
<feature type="domain" description="Thioredoxin" evidence="6">
    <location>
        <begin position="44"/>
        <end position="207"/>
    </location>
</feature>
<feature type="binding site" evidence="3">
    <location>
        <position position="89"/>
    </location>
    <ligand>
        <name>Cu cation</name>
        <dbReference type="ChEBI" id="CHEBI:23378"/>
    </ligand>
</feature>
<dbReference type="EMBL" id="CP003470">
    <property type="protein sequence ID" value="AGG88827.1"/>
    <property type="molecule type" value="Genomic_DNA"/>
</dbReference>
<protein>
    <submittedName>
        <fullName evidence="7">Uncharacterized protein SCO1/SenC/PrrC, involved in biogenesis of respiratory and photosynthetic systems</fullName>
    </submittedName>
</protein>